<gene>
    <name evidence="4" type="ORF">EB796_013763</name>
</gene>
<comment type="caution">
    <text evidence="4">The sequence shown here is derived from an EMBL/GenBank/DDBJ whole genome shotgun (WGS) entry which is preliminary data.</text>
</comment>
<dbReference type="CDD" id="cd01855">
    <property type="entry name" value="YqeH"/>
    <property type="match status" value="1"/>
</dbReference>
<dbReference type="AlphaFoldDB" id="A0A7J7JPM0"/>
<dbReference type="InterPro" id="IPR006073">
    <property type="entry name" value="GTP-bd"/>
</dbReference>
<protein>
    <recommendedName>
        <fullName evidence="6">NOA1</fullName>
    </recommendedName>
</protein>
<dbReference type="PANTHER" id="PTHR46406:SF1">
    <property type="entry name" value="NITRIC OXIDE-ASSOCIATED PROTEIN 1"/>
    <property type="match status" value="1"/>
</dbReference>
<dbReference type="OrthoDB" id="1696305at2759"/>
<feature type="domain" description="NOA1/YqeH-like C-terminal" evidence="3">
    <location>
        <begin position="529"/>
        <end position="626"/>
    </location>
</feature>
<reference evidence="4" key="1">
    <citation type="submission" date="2020-06" db="EMBL/GenBank/DDBJ databases">
        <title>Draft genome of Bugula neritina, a colonial animal packing powerful symbionts and potential medicines.</title>
        <authorList>
            <person name="Rayko M."/>
        </authorList>
    </citation>
    <scope>NUCLEOTIDE SEQUENCE [LARGE SCALE GENOMIC DNA]</scope>
    <source>
        <strain evidence="4">Kwan_BN1</strain>
    </source>
</reference>
<dbReference type="GO" id="GO:0005525">
    <property type="term" value="F:GTP binding"/>
    <property type="evidence" value="ECO:0007669"/>
    <property type="project" value="InterPro"/>
</dbReference>
<evidence type="ECO:0000313" key="4">
    <source>
        <dbReference type="EMBL" id="KAF6027945.1"/>
    </source>
</evidence>
<evidence type="ECO:0000259" key="2">
    <source>
        <dbReference type="Pfam" id="PF01926"/>
    </source>
</evidence>
<feature type="coiled-coil region" evidence="1">
    <location>
        <begin position="74"/>
        <end position="108"/>
    </location>
</feature>
<proteinExistence type="predicted"/>
<evidence type="ECO:0008006" key="6">
    <source>
        <dbReference type="Google" id="ProtNLM"/>
    </source>
</evidence>
<accession>A0A7J7JPM0</accession>
<dbReference type="InterPro" id="IPR052807">
    <property type="entry name" value="Mito_transl_resp_regulator"/>
</dbReference>
<dbReference type="SUPFAM" id="SSF52540">
    <property type="entry name" value="P-loop containing nucleoside triphosphate hydrolases"/>
    <property type="match status" value="1"/>
</dbReference>
<name>A0A7J7JPM0_BUGNE</name>
<dbReference type="Proteomes" id="UP000593567">
    <property type="component" value="Unassembled WGS sequence"/>
</dbReference>
<evidence type="ECO:0000259" key="3">
    <source>
        <dbReference type="Pfam" id="PF21516"/>
    </source>
</evidence>
<dbReference type="EMBL" id="VXIV02002005">
    <property type="protein sequence ID" value="KAF6027945.1"/>
    <property type="molecule type" value="Genomic_DNA"/>
</dbReference>
<dbReference type="Pfam" id="PF01926">
    <property type="entry name" value="MMR_HSR1"/>
    <property type="match status" value="1"/>
</dbReference>
<dbReference type="InterPro" id="IPR027417">
    <property type="entry name" value="P-loop_NTPase"/>
</dbReference>
<dbReference type="Pfam" id="PF21516">
    <property type="entry name" value="YqeH-like_C"/>
    <property type="match status" value="1"/>
</dbReference>
<dbReference type="Gene3D" id="3.40.50.300">
    <property type="entry name" value="P-loop containing nucleotide triphosphate hydrolases"/>
    <property type="match status" value="1"/>
</dbReference>
<keyword evidence="1" id="KW-0175">Coiled coil</keyword>
<keyword evidence="5" id="KW-1185">Reference proteome</keyword>
<dbReference type="PANTHER" id="PTHR46406">
    <property type="entry name" value="NITRIC OXIDE-ASSOCIATED PROTEIN 1"/>
    <property type="match status" value="1"/>
</dbReference>
<evidence type="ECO:0000313" key="5">
    <source>
        <dbReference type="Proteomes" id="UP000593567"/>
    </source>
</evidence>
<organism evidence="4 5">
    <name type="scientific">Bugula neritina</name>
    <name type="common">Brown bryozoan</name>
    <name type="synonym">Sertularia neritina</name>
    <dbReference type="NCBI Taxonomy" id="10212"/>
    <lineage>
        <taxon>Eukaryota</taxon>
        <taxon>Metazoa</taxon>
        <taxon>Spiralia</taxon>
        <taxon>Lophotrochozoa</taxon>
        <taxon>Bryozoa</taxon>
        <taxon>Gymnolaemata</taxon>
        <taxon>Cheilostomatida</taxon>
        <taxon>Flustrina</taxon>
        <taxon>Buguloidea</taxon>
        <taxon>Bugulidae</taxon>
        <taxon>Bugula</taxon>
    </lineage>
</organism>
<feature type="domain" description="G" evidence="2">
    <location>
        <begin position="309"/>
        <end position="359"/>
    </location>
</feature>
<evidence type="ECO:0000256" key="1">
    <source>
        <dbReference type="SAM" id="Coils"/>
    </source>
</evidence>
<sequence length="652" mass="73514">MNSLTKFTQTIGKGLEYQFTRYNCLAHCYCTASWNQLTLNAKKPFKNKKTKKNTETSKLSTVLPRVDNTDDLSMSKLNQQLNTLNSLLKEVNLKIAEQQEQLNWEEEEMQTRYGVRIPPEYLNMVGSVDPNCPPSQHTCVGCGTPIHCSEPHLPGFISSARFKALDNIQIQNCKCLRCKGLESHDVLLNAQVSAQEYRNILAEVKGQTSVILHVVDVTDYQNSTITDLMSIVGNKHPIYIIANKIDLLPKDSDTYLNHVRDCITEYSSQLFGRNLRQVVLVSALTGYGVEQLVTQLLKYGPGVGCHFHLVGCTNSGKSSLFNSLLMSDLCKEMARDKIGRATISTWPGTTLNLLKFPVNRPPRYMLALRRQRLMEADQMDESLDVEKTRNTYHTTLRGLVEPTQDNEDFDIDELKSTSGDYDAGSVESQYKMTRWNSLKDNVDKKVSTFDYSKYKQSRWLYDTPGLVNENQIINNMSMADLKRLLMKRKPLPRTYSLRPGMTMFIGGIGRIDILETTKSAHPVYLTVIAAAGLPVAVVYTEKAEEFYGSALAEDKLVIPGNDTKLDDCPSMIGHVFRVRGDGYEESQTDIQLSSIGWVAVTYEYQEFVTLKAYTPNGVGCHARPSLLPYVVQLKGQRKPGTRSFKRRKPAAL</sequence>
<dbReference type="InterPro" id="IPR048422">
    <property type="entry name" value="NOA1/YqeH-like_C"/>
</dbReference>